<proteinExistence type="predicted"/>
<evidence type="ECO:0000256" key="1">
    <source>
        <dbReference type="SAM" id="Phobius"/>
    </source>
</evidence>
<dbReference type="Proteomes" id="UP000228568">
    <property type="component" value="Unassembled WGS sequence"/>
</dbReference>
<evidence type="ECO:0008006" key="4">
    <source>
        <dbReference type="Google" id="ProtNLM"/>
    </source>
</evidence>
<feature type="transmembrane region" description="Helical" evidence="1">
    <location>
        <begin position="175"/>
        <end position="195"/>
    </location>
</feature>
<dbReference type="AlphaFoldDB" id="A0A2M7V9Q5"/>
<organism evidence="2 3">
    <name type="scientific">Candidatus Magasanikbacteria bacterium CG_4_10_14_0_2_um_filter_37_12</name>
    <dbReference type="NCBI Taxonomy" id="1974637"/>
    <lineage>
        <taxon>Bacteria</taxon>
        <taxon>Candidatus Magasanikiibacteriota</taxon>
    </lineage>
</organism>
<accession>A0A2M7V9Q5</accession>
<comment type="caution">
    <text evidence="2">The sequence shown here is derived from an EMBL/GenBank/DDBJ whole genome shotgun (WGS) entry which is preliminary data.</text>
</comment>
<keyword evidence="1" id="KW-0472">Membrane</keyword>
<protein>
    <recommendedName>
        <fullName evidence="4">Polysaccharide chain length determinant N-terminal domain-containing protein</fullName>
    </recommendedName>
</protein>
<evidence type="ECO:0000313" key="2">
    <source>
        <dbReference type="EMBL" id="PIZ95620.1"/>
    </source>
</evidence>
<evidence type="ECO:0000313" key="3">
    <source>
        <dbReference type="Proteomes" id="UP000228568"/>
    </source>
</evidence>
<keyword evidence="1" id="KW-1133">Transmembrane helix</keyword>
<keyword evidence="1" id="KW-0812">Transmembrane</keyword>
<gene>
    <name evidence="2" type="ORF">COX81_00395</name>
</gene>
<dbReference type="EMBL" id="PFPK01000007">
    <property type="protein sequence ID" value="PIZ95620.1"/>
    <property type="molecule type" value="Genomic_DNA"/>
</dbReference>
<name>A0A2M7V9Q5_9BACT</name>
<sequence>MHPISKIKHGWKMILVVGLLAGSLSLLATFIFPLQYRADAQVLIISQSRYGVDPYTTVKSAERIGENIAQVMQTSDFYNKVKAQEGHQVGWSYFEKLNERQRRKAWQKSVSGSVIFGTGVLNVNAYSFDPRQAIELAGAAADTLVSKGWQYVGGDVTMSLVNSPVVTRFPVRPNLLINAIVGFLIGLLVMGFLVVRR</sequence>
<reference evidence="3" key="1">
    <citation type="submission" date="2017-09" db="EMBL/GenBank/DDBJ databases">
        <title>Depth-based differentiation of microbial function through sediment-hosted aquifers and enrichment of novel symbionts in the deep terrestrial subsurface.</title>
        <authorList>
            <person name="Probst A.J."/>
            <person name="Ladd B."/>
            <person name="Jarett J.K."/>
            <person name="Geller-Mcgrath D.E."/>
            <person name="Sieber C.M.K."/>
            <person name="Emerson J.B."/>
            <person name="Anantharaman K."/>
            <person name="Thomas B.C."/>
            <person name="Malmstrom R."/>
            <person name="Stieglmeier M."/>
            <person name="Klingl A."/>
            <person name="Woyke T."/>
            <person name="Ryan C.M."/>
            <person name="Banfield J.F."/>
        </authorList>
    </citation>
    <scope>NUCLEOTIDE SEQUENCE [LARGE SCALE GENOMIC DNA]</scope>
</reference>